<dbReference type="Pfam" id="PF03567">
    <property type="entry name" value="Sulfotransfer_2"/>
    <property type="match status" value="1"/>
</dbReference>
<dbReference type="InterPro" id="IPR005331">
    <property type="entry name" value="Sulfotransferase"/>
</dbReference>
<protein>
    <submittedName>
        <fullName evidence="1">Sulfotransferase family protein</fullName>
    </submittedName>
</protein>
<dbReference type="Proteomes" id="UP001200557">
    <property type="component" value="Unassembled WGS sequence"/>
</dbReference>
<dbReference type="SUPFAM" id="SSF52540">
    <property type="entry name" value="P-loop containing nucleoside triphosphate hydrolases"/>
    <property type="match status" value="1"/>
</dbReference>
<dbReference type="InterPro" id="IPR027417">
    <property type="entry name" value="P-loop_NTPase"/>
</dbReference>
<proteinExistence type="predicted"/>
<organism evidence="1 2">
    <name type="scientific">Octadecabacter dasysiphoniae</name>
    <dbReference type="NCBI Taxonomy" id="2909341"/>
    <lineage>
        <taxon>Bacteria</taxon>
        <taxon>Pseudomonadati</taxon>
        <taxon>Pseudomonadota</taxon>
        <taxon>Alphaproteobacteria</taxon>
        <taxon>Rhodobacterales</taxon>
        <taxon>Roseobacteraceae</taxon>
        <taxon>Octadecabacter</taxon>
    </lineage>
</organism>
<sequence length="473" mass="53147">MADFDYFVVFAEMRTGSNFLEANINAFDGLTCHGEAFNPNFVGYPNNRKPLGVSLEDRDADPFDLIERVKDADGLNGFRFFNNHEPRVLDHIISDVRCAKIILTRNPIESYVSWKIAKATGQWTLKDVKRLREKTVEFNAEEFERHINKLQGFQVVLLNALQKSGQTAFYVDYEDLQDVDVMNGLAAFLGSDARLAELDKSLKKQNPSPMSDKVVNFDQMEDALAQLDRFNLNRTPNFEPRRGPSVPTFLAAPASPLLYLPIRSGPEGAVAEWLSALDDAEPTGLLSGFTQKSLRDWKRHHVGHRSFTVVRHPVARAHAAFCDKILRTGEGSYVGIRKTLSQQFNLNLPRDMPDDTYSDVDHKDAFLAFLKFVKSNLGGQTAIRVDSHWATQANAMQGFAEFTTPDMVLREDRLSDDLAIIAAQIGKETMPQVADVTDPHAARLQAIYDAEIEAAVMDVYQRDYDAFGFGPYA</sequence>
<evidence type="ECO:0000313" key="2">
    <source>
        <dbReference type="Proteomes" id="UP001200557"/>
    </source>
</evidence>
<dbReference type="RefSeq" id="WP_235225681.1">
    <property type="nucleotide sequence ID" value="NZ_JAKGAQ010000002.1"/>
</dbReference>
<name>A0ABS9CX53_9RHOB</name>
<dbReference type="Gene3D" id="3.40.50.300">
    <property type="entry name" value="P-loop containing nucleotide triphosphate hydrolases"/>
    <property type="match status" value="1"/>
</dbReference>
<accession>A0ABS9CX53</accession>
<comment type="caution">
    <text evidence="1">The sequence shown here is derived from an EMBL/GenBank/DDBJ whole genome shotgun (WGS) entry which is preliminary data.</text>
</comment>
<keyword evidence="2" id="KW-1185">Reference proteome</keyword>
<reference evidence="1 2" key="1">
    <citation type="submission" date="2022-01" db="EMBL/GenBank/DDBJ databases">
        <title>Octadecabacter sp. nov., isolated from a marine alga.</title>
        <authorList>
            <person name="Jin M.S."/>
            <person name="Kim H.M."/>
            <person name="Han D.M."/>
            <person name="Jung J.J."/>
            <person name="Jeon C.O."/>
        </authorList>
    </citation>
    <scope>NUCLEOTIDE SEQUENCE [LARGE SCALE GENOMIC DNA]</scope>
    <source>
        <strain evidence="1 2">G9-8</strain>
    </source>
</reference>
<gene>
    <name evidence="1" type="ORF">L0664_10130</name>
</gene>
<dbReference type="EMBL" id="JAKGAQ010000002">
    <property type="protein sequence ID" value="MCF2871419.1"/>
    <property type="molecule type" value="Genomic_DNA"/>
</dbReference>
<evidence type="ECO:0000313" key="1">
    <source>
        <dbReference type="EMBL" id="MCF2871419.1"/>
    </source>
</evidence>